<dbReference type="EMBL" id="CTKE01000013">
    <property type="protein sequence ID" value="CQI92478.1"/>
    <property type="molecule type" value="Genomic_DNA"/>
</dbReference>
<gene>
    <name evidence="1" type="ORF">ERS008555_02666</name>
</gene>
<evidence type="ECO:0000313" key="1">
    <source>
        <dbReference type="EMBL" id="CQI92478.1"/>
    </source>
</evidence>
<name>A0A0U1HUQ2_YERRO</name>
<organism evidence="1 2">
    <name type="scientific">Yersinia rohdei</name>
    <dbReference type="NCBI Taxonomy" id="29485"/>
    <lineage>
        <taxon>Bacteria</taxon>
        <taxon>Pseudomonadati</taxon>
        <taxon>Pseudomonadota</taxon>
        <taxon>Gammaproteobacteria</taxon>
        <taxon>Enterobacterales</taxon>
        <taxon>Yersiniaceae</taxon>
        <taxon>Yersinia</taxon>
    </lineage>
</organism>
<evidence type="ECO:0000313" key="2">
    <source>
        <dbReference type="Proteomes" id="UP000042054"/>
    </source>
</evidence>
<accession>A0A0U1HUQ2</accession>
<dbReference type="AlphaFoldDB" id="A0A0U1HUQ2"/>
<dbReference type="Proteomes" id="UP000042054">
    <property type="component" value="Unassembled WGS sequence"/>
</dbReference>
<reference evidence="1 2" key="1">
    <citation type="submission" date="2015-03" db="EMBL/GenBank/DDBJ databases">
        <authorList>
            <person name="Murphy D."/>
        </authorList>
    </citation>
    <scope>NUCLEOTIDE SEQUENCE [LARGE SCALE GENOMIC DNA]</scope>
    <source>
        <strain evidence="1 2">68/02</strain>
    </source>
</reference>
<protein>
    <submittedName>
        <fullName evidence="1">Uncharacterized protein</fullName>
    </submittedName>
</protein>
<proteinExistence type="predicted"/>
<sequence length="44" mass="4854">MGFLEFVATPIVRRNCEGQQGIGAKLGTTSGNYCWGRIEVTDDY</sequence>